<dbReference type="GO" id="GO:0004553">
    <property type="term" value="F:hydrolase activity, hydrolyzing O-glycosyl compounds"/>
    <property type="evidence" value="ECO:0007669"/>
    <property type="project" value="InterPro"/>
</dbReference>
<dbReference type="EMBL" id="CP036339">
    <property type="protein sequence ID" value="QDT73353.1"/>
    <property type="molecule type" value="Genomic_DNA"/>
</dbReference>
<evidence type="ECO:0000313" key="4">
    <source>
        <dbReference type="Proteomes" id="UP000317909"/>
    </source>
</evidence>
<dbReference type="PANTHER" id="PTHR42767">
    <property type="entry name" value="ENDO-BETA-1,6-GALACTANASE"/>
    <property type="match status" value="1"/>
</dbReference>
<feature type="chain" id="PRO_5022166501" evidence="1">
    <location>
        <begin position="37"/>
        <end position="636"/>
    </location>
</feature>
<dbReference type="SUPFAM" id="SSF51011">
    <property type="entry name" value="Glycosyl hydrolase domain"/>
    <property type="match status" value="1"/>
</dbReference>
<dbReference type="PROSITE" id="PS00018">
    <property type="entry name" value="EF_HAND_1"/>
    <property type="match status" value="1"/>
</dbReference>
<dbReference type="SUPFAM" id="SSF51445">
    <property type="entry name" value="(Trans)glycosidases"/>
    <property type="match status" value="1"/>
</dbReference>
<proteinExistence type="predicted"/>
<feature type="domain" description="Glycosyl hydrolase family 30 beta sandwich" evidence="2">
    <location>
        <begin position="379"/>
        <end position="465"/>
    </location>
</feature>
<dbReference type="OrthoDB" id="6475864at2"/>
<dbReference type="Pfam" id="PF17189">
    <property type="entry name" value="Glyco_hydro_30C"/>
    <property type="match status" value="1"/>
</dbReference>
<dbReference type="InterPro" id="IPR039743">
    <property type="entry name" value="6GAL/EXGAL"/>
</dbReference>
<reference evidence="3 4" key="1">
    <citation type="submission" date="2019-02" db="EMBL/GenBank/DDBJ databases">
        <title>Deep-cultivation of Planctomycetes and their phenomic and genomic characterization uncovers novel biology.</title>
        <authorList>
            <person name="Wiegand S."/>
            <person name="Jogler M."/>
            <person name="Boedeker C."/>
            <person name="Pinto D."/>
            <person name="Vollmers J."/>
            <person name="Rivas-Marin E."/>
            <person name="Kohn T."/>
            <person name="Peeters S.H."/>
            <person name="Heuer A."/>
            <person name="Rast P."/>
            <person name="Oberbeckmann S."/>
            <person name="Bunk B."/>
            <person name="Jeske O."/>
            <person name="Meyerdierks A."/>
            <person name="Storesund J.E."/>
            <person name="Kallscheuer N."/>
            <person name="Luecker S."/>
            <person name="Lage O.M."/>
            <person name="Pohl T."/>
            <person name="Merkel B.J."/>
            <person name="Hornburger P."/>
            <person name="Mueller R.-W."/>
            <person name="Bruemmer F."/>
            <person name="Labrenz M."/>
            <person name="Spormann A.M."/>
            <person name="Op den Camp H."/>
            <person name="Overmann J."/>
            <person name="Amann R."/>
            <person name="Jetten M.S.M."/>
            <person name="Mascher T."/>
            <person name="Medema M.H."/>
            <person name="Devos D.P."/>
            <person name="Kaster A.-K."/>
            <person name="Ovreas L."/>
            <person name="Rohde M."/>
            <person name="Galperin M.Y."/>
            <person name="Jogler C."/>
        </authorList>
    </citation>
    <scope>NUCLEOTIDE SEQUENCE [LARGE SCALE GENOMIC DNA]</scope>
    <source>
        <strain evidence="3 4">I41</strain>
    </source>
</reference>
<dbReference type="Proteomes" id="UP000317909">
    <property type="component" value="Chromosome"/>
</dbReference>
<dbReference type="Gene3D" id="2.60.40.1180">
    <property type="entry name" value="Golgi alpha-mannosidase II"/>
    <property type="match status" value="1"/>
</dbReference>
<dbReference type="InterPro" id="IPR033452">
    <property type="entry name" value="GH30_C"/>
</dbReference>
<gene>
    <name evidence="3" type="ORF">I41_25420</name>
</gene>
<keyword evidence="4" id="KW-1185">Reference proteome</keyword>
<organism evidence="3 4">
    <name type="scientific">Lacipirellula limnantheis</name>
    <dbReference type="NCBI Taxonomy" id="2528024"/>
    <lineage>
        <taxon>Bacteria</taxon>
        <taxon>Pseudomonadati</taxon>
        <taxon>Planctomycetota</taxon>
        <taxon>Planctomycetia</taxon>
        <taxon>Pirellulales</taxon>
        <taxon>Lacipirellulaceae</taxon>
        <taxon>Lacipirellula</taxon>
    </lineage>
</organism>
<dbReference type="AlphaFoldDB" id="A0A517TY99"/>
<dbReference type="InterPro" id="IPR013780">
    <property type="entry name" value="Glyco_hydro_b"/>
</dbReference>
<dbReference type="InterPro" id="IPR018247">
    <property type="entry name" value="EF_Hand_1_Ca_BS"/>
</dbReference>
<keyword evidence="3" id="KW-0378">Hydrolase</keyword>
<accession>A0A517TY99</accession>
<evidence type="ECO:0000313" key="3">
    <source>
        <dbReference type="EMBL" id="QDT73353.1"/>
    </source>
</evidence>
<keyword evidence="1" id="KW-0732">Signal</keyword>
<sequence length="636" mass="68552" precursor="true">MNYPSRSYGRRCRRTRHTLLLCVSLLALRVPPIAEAATLVIDAAVRHQTMAGFGASVRVFDDPGVFFDTPAGRAAPVMTTAQQDEILDRLYRDLRLSRVRPTSPDATAGAGIEIINDNDNPYITDLSRFNFNGGRLDAQLDYFAHARTRGANTLFLSPTVRETWMATSTSNDVAEYSEWLLAQVRRARQLGTPLHFLSVANNSSAVSTPLSGEFIRDVIKNLGPRLQVQGFDARFVLPIDLTSGEAASSSQIVLGDPDAISYVGALEARLGGQSVSRISQVQAIASQYQLPLWLSDSSISDSGNVATGNDASEWASYLHEAVSAHNVSAVDYAKGFAGIPNSDVSALMTLIASEDAYAGYTLNKSYFATGQYSRFVLPGAQRIDAQSSDANVESTAYLSAEGLVVVLINNSDVNQEVTFDLRGVAAARFSRVRTSPTENWATLPAVLPEQSAFKITLPPRSIETLSSGLLDIAAGDFDENGNVNADDLLAWKGGYGRSIDVAHADGDANGDLVVDGTDLLQWQRDLGTQNIEMQGDFNGVDGVNDADLSVWRDGFGLFGVASARQGDADGDLDVDGADYLLWQRNLLVVGRDEVTGMPVPEPMSIAICVYALSITRRPRHRLERPFTGLTPAMAGG</sequence>
<protein>
    <submittedName>
        <fullName evidence="3">O-Glycosyl hydrolase family 30</fullName>
    </submittedName>
</protein>
<dbReference type="Gene3D" id="3.20.20.80">
    <property type="entry name" value="Glycosidases"/>
    <property type="match status" value="1"/>
</dbReference>
<name>A0A517TY99_9BACT</name>
<evidence type="ECO:0000256" key="1">
    <source>
        <dbReference type="SAM" id="SignalP"/>
    </source>
</evidence>
<dbReference type="PANTHER" id="PTHR42767:SF1">
    <property type="entry name" value="ENDO-BETA-1,6-GALACTANASE-LIKE DOMAIN-CONTAINING PROTEIN"/>
    <property type="match status" value="1"/>
</dbReference>
<feature type="signal peptide" evidence="1">
    <location>
        <begin position="1"/>
        <end position="36"/>
    </location>
</feature>
<dbReference type="InterPro" id="IPR017853">
    <property type="entry name" value="GH"/>
</dbReference>
<evidence type="ECO:0000259" key="2">
    <source>
        <dbReference type="Pfam" id="PF17189"/>
    </source>
</evidence>
<dbReference type="KEGG" id="llh:I41_25420"/>